<comment type="caution">
    <text evidence="2">The sequence shown here is derived from an EMBL/GenBank/DDBJ whole genome shotgun (WGS) entry which is preliminary data.</text>
</comment>
<evidence type="ECO:0000256" key="1">
    <source>
        <dbReference type="SAM" id="MobiDB-lite"/>
    </source>
</evidence>
<feature type="non-terminal residue" evidence="2">
    <location>
        <position position="535"/>
    </location>
</feature>
<reference evidence="2 3" key="1">
    <citation type="journal article" date="2024" name="BMC Genomics">
        <title>Genome assembly of redclaw crayfish (Cherax quadricarinatus) provides insights into its immune adaptation and hypoxia tolerance.</title>
        <authorList>
            <person name="Liu Z."/>
            <person name="Zheng J."/>
            <person name="Li H."/>
            <person name="Fang K."/>
            <person name="Wang S."/>
            <person name="He J."/>
            <person name="Zhou D."/>
            <person name="Weng S."/>
            <person name="Chi M."/>
            <person name="Gu Z."/>
            <person name="He J."/>
            <person name="Li F."/>
            <person name="Wang M."/>
        </authorList>
    </citation>
    <scope>NUCLEOTIDE SEQUENCE [LARGE SCALE GENOMIC DNA]</scope>
    <source>
        <strain evidence="2">ZL_2023a</strain>
    </source>
</reference>
<evidence type="ECO:0000313" key="3">
    <source>
        <dbReference type="Proteomes" id="UP001445076"/>
    </source>
</evidence>
<dbReference type="AlphaFoldDB" id="A0AAW0XG45"/>
<name>A0AAW0XG45_CHEQU</name>
<feature type="non-terminal residue" evidence="2">
    <location>
        <position position="1"/>
    </location>
</feature>
<proteinExistence type="predicted"/>
<dbReference type="EMBL" id="JARKIK010000037">
    <property type="protein sequence ID" value="KAK8739344.1"/>
    <property type="molecule type" value="Genomic_DNA"/>
</dbReference>
<feature type="compositionally biased region" description="Polar residues" evidence="1">
    <location>
        <begin position="59"/>
        <end position="75"/>
    </location>
</feature>
<evidence type="ECO:0000313" key="2">
    <source>
        <dbReference type="EMBL" id="KAK8739344.1"/>
    </source>
</evidence>
<protein>
    <submittedName>
        <fullName evidence="2">Uncharacterized protein</fullName>
    </submittedName>
</protein>
<keyword evidence="3" id="KW-1185">Reference proteome</keyword>
<sequence>VSSSSSALHNTYTTCPTHIITLFSTCRPSLSQVSEMNWRDRISILSRKRKHGRAGPPLNGQNDLPSGSGIISNHSLASNSAPVESVENTLSQLRPVIGPDHKSYYILLRGDEDSFTCIQPARDVVNSLDEVLKNVISTLKLVKPPLQATELPPNAKKPRYSQGKTYTTTVVHRHVDSVRKNGIHNTGSTLLNEDKIESSVNVGNLLLDKACNTSSSTNSIVENVILNRTVQNLGSDQHNQMVRTSTLMYPLVQSRLKSNGTVNVNTKQDSCLFISSDSESENVSNSLITPVSENDLMQNTTSSASSLRKKDCKGRQTHVLNAGENNVTPAPMTEFIRPAGSSTRGLECTIATIEHNSPMTELSLIAKEGTVLTEEEITSQIKTLIESEQLVVGEDNQIVVIRVSAREAMVKIVLNESEVDVLVRRHQETGAVTKSTRSKQSAIKKEVKVEVDDPLSLPIAVVDGECYNPEAMVNQEYLLSQCSQTQQSAIKEEIKIEVDDTLSLPISAVTDGDCYNPEAMVNQEYLLSQCSQTQQ</sequence>
<dbReference type="Proteomes" id="UP001445076">
    <property type="component" value="Unassembled WGS sequence"/>
</dbReference>
<accession>A0AAW0XG45</accession>
<feature type="region of interest" description="Disordered" evidence="1">
    <location>
        <begin position="47"/>
        <end position="75"/>
    </location>
</feature>
<organism evidence="2 3">
    <name type="scientific">Cherax quadricarinatus</name>
    <name type="common">Australian red claw crayfish</name>
    <dbReference type="NCBI Taxonomy" id="27406"/>
    <lineage>
        <taxon>Eukaryota</taxon>
        <taxon>Metazoa</taxon>
        <taxon>Ecdysozoa</taxon>
        <taxon>Arthropoda</taxon>
        <taxon>Crustacea</taxon>
        <taxon>Multicrustacea</taxon>
        <taxon>Malacostraca</taxon>
        <taxon>Eumalacostraca</taxon>
        <taxon>Eucarida</taxon>
        <taxon>Decapoda</taxon>
        <taxon>Pleocyemata</taxon>
        <taxon>Astacidea</taxon>
        <taxon>Parastacoidea</taxon>
        <taxon>Parastacidae</taxon>
        <taxon>Cherax</taxon>
    </lineage>
</organism>
<gene>
    <name evidence="2" type="ORF">OTU49_003588</name>
</gene>